<feature type="compositionally biased region" description="Pro residues" evidence="5">
    <location>
        <begin position="81"/>
        <end position="104"/>
    </location>
</feature>
<evidence type="ECO:0000313" key="9">
    <source>
        <dbReference type="Proteomes" id="UP000005952"/>
    </source>
</evidence>
<keyword evidence="2 6" id="KW-0812">Transmembrane</keyword>
<keyword evidence="4 6" id="KW-0472">Membrane</keyword>
<feature type="transmembrane region" description="Helical" evidence="6">
    <location>
        <begin position="25"/>
        <end position="45"/>
    </location>
</feature>
<dbReference type="Gene3D" id="3.30.1150.10">
    <property type="match status" value="1"/>
</dbReference>
<dbReference type="InterPro" id="IPR006260">
    <property type="entry name" value="TonB/TolA_C"/>
</dbReference>
<feature type="compositionally biased region" description="Pro residues" evidence="5">
    <location>
        <begin position="111"/>
        <end position="121"/>
    </location>
</feature>
<dbReference type="RefSeq" id="WP_015598488.1">
    <property type="nucleotide sequence ID" value="NC_021172.1"/>
</dbReference>
<dbReference type="GO" id="GO:0016020">
    <property type="term" value="C:membrane"/>
    <property type="evidence" value="ECO:0007669"/>
    <property type="project" value="UniProtKB-SubCell"/>
</dbReference>
<dbReference type="KEGG" id="hdt:HYPDE_33963"/>
<feature type="domain" description="TonB C-terminal" evidence="7">
    <location>
        <begin position="236"/>
        <end position="324"/>
    </location>
</feature>
<name>N0BEC8_9HYPH</name>
<feature type="region of interest" description="Disordered" evidence="5">
    <location>
        <begin position="65"/>
        <end position="214"/>
    </location>
</feature>
<feature type="compositionally biased region" description="Basic and acidic residues" evidence="5">
    <location>
        <begin position="174"/>
        <end position="187"/>
    </location>
</feature>
<keyword evidence="9" id="KW-1185">Reference proteome</keyword>
<dbReference type="InterPro" id="IPR037682">
    <property type="entry name" value="TonB_C"/>
</dbReference>
<dbReference type="eggNOG" id="COG0810">
    <property type="taxonomic scope" value="Bacteria"/>
</dbReference>
<dbReference type="Proteomes" id="UP000005952">
    <property type="component" value="Chromosome"/>
</dbReference>
<dbReference type="GO" id="GO:0055085">
    <property type="term" value="P:transmembrane transport"/>
    <property type="evidence" value="ECO:0007669"/>
    <property type="project" value="InterPro"/>
</dbReference>
<evidence type="ECO:0000256" key="4">
    <source>
        <dbReference type="ARBA" id="ARBA00023136"/>
    </source>
</evidence>
<dbReference type="PROSITE" id="PS52015">
    <property type="entry name" value="TONB_CTD"/>
    <property type="match status" value="1"/>
</dbReference>
<proteinExistence type="predicted"/>
<dbReference type="HOGENOM" id="CLU_777964_0_0_5"/>
<reference evidence="8 9" key="1">
    <citation type="journal article" date="2013" name="Genome Announc.">
        <title>Genome sequences for three denitrifying bacterial strains isolated from a uranium- and nitrate-contaminated subsurface environment.</title>
        <authorList>
            <person name="Venkatramanan R."/>
            <person name="Prakash O."/>
            <person name="Woyke T."/>
            <person name="Chain P."/>
            <person name="Goodwin L.A."/>
            <person name="Watson D."/>
            <person name="Brooks S."/>
            <person name="Kostka J.E."/>
            <person name="Green S.J."/>
        </authorList>
    </citation>
    <scope>NUCLEOTIDE SEQUENCE [LARGE SCALE GENOMIC DNA]</scope>
    <source>
        <strain evidence="8 9">1NES1</strain>
    </source>
</reference>
<evidence type="ECO:0000256" key="6">
    <source>
        <dbReference type="SAM" id="Phobius"/>
    </source>
</evidence>
<dbReference type="SUPFAM" id="SSF74653">
    <property type="entry name" value="TolA/TonB C-terminal domain"/>
    <property type="match status" value="1"/>
</dbReference>
<comment type="subcellular location">
    <subcellularLocation>
        <location evidence="1">Membrane</location>
        <topology evidence="1">Single-pass membrane protein</topology>
    </subcellularLocation>
</comment>
<keyword evidence="3 6" id="KW-1133">Transmembrane helix</keyword>
<evidence type="ECO:0000259" key="7">
    <source>
        <dbReference type="PROSITE" id="PS52015"/>
    </source>
</evidence>
<sequence length="324" mass="34723">MDQTADLTTAGFARWSGSNKRERNFWIALACAAVLHASLFVGAIASKPKRLGDPSGADNAISVSLVTEADLESRATVAEEPQPPPGPPPQPAQQPQPEQPPPTPQAKQEQPQPPEPEPPKPQDQQTKSEPAPQPDDAKPADKPEQKVAKEEDPKALDDAPDLLSLQDENPANMKSEDKPEPKPKTETTKSAAKSAPKKSQKKMASLDLSTPKNLMQPSFGGGRSAGLQRPPGITRSGLNDAFARGVIRALQQTMPQLMDVTGRVTIRILLSESGNVVEVRLLSGAKNSSLNQDVVFAAQQTSYPIPPAGSNLADRTFLVTYIYD</sequence>
<dbReference type="AlphaFoldDB" id="N0BEC8"/>
<evidence type="ECO:0000313" key="8">
    <source>
        <dbReference type="EMBL" id="AGK58465.1"/>
    </source>
</evidence>
<dbReference type="NCBIfam" id="TIGR01352">
    <property type="entry name" value="tonB_Cterm"/>
    <property type="match status" value="1"/>
</dbReference>
<dbReference type="OrthoDB" id="7957043at2"/>
<gene>
    <name evidence="8" type="ORF">HYPDE_33963</name>
</gene>
<protein>
    <submittedName>
        <fullName evidence="8">TonB family protein</fullName>
    </submittedName>
</protein>
<dbReference type="EMBL" id="CP005587">
    <property type="protein sequence ID" value="AGK58465.1"/>
    <property type="molecule type" value="Genomic_DNA"/>
</dbReference>
<accession>N0BEC8</accession>
<evidence type="ECO:0000256" key="1">
    <source>
        <dbReference type="ARBA" id="ARBA00004167"/>
    </source>
</evidence>
<feature type="compositionally biased region" description="Basic and acidic residues" evidence="5">
    <location>
        <begin position="135"/>
        <end position="157"/>
    </location>
</feature>
<evidence type="ECO:0000256" key="5">
    <source>
        <dbReference type="SAM" id="MobiDB-lite"/>
    </source>
</evidence>
<evidence type="ECO:0000256" key="3">
    <source>
        <dbReference type="ARBA" id="ARBA00022989"/>
    </source>
</evidence>
<dbReference type="STRING" id="670307.HYPDE_33963"/>
<organism evidence="8 9">
    <name type="scientific">Hyphomicrobium denitrificans 1NES1</name>
    <dbReference type="NCBI Taxonomy" id="670307"/>
    <lineage>
        <taxon>Bacteria</taxon>
        <taxon>Pseudomonadati</taxon>
        <taxon>Pseudomonadota</taxon>
        <taxon>Alphaproteobacteria</taxon>
        <taxon>Hyphomicrobiales</taxon>
        <taxon>Hyphomicrobiaceae</taxon>
        <taxon>Hyphomicrobium</taxon>
    </lineage>
</organism>
<evidence type="ECO:0000256" key="2">
    <source>
        <dbReference type="ARBA" id="ARBA00022692"/>
    </source>
</evidence>